<protein>
    <submittedName>
        <fullName evidence="2">Uncharacterized protein</fullName>
    </submittedName>
</protein>
<organism evidence="2">
    <name type="scientific">Rhizophora mucronata</name>
    <name type="common">Asiatic mangrove</name>
    <dbReference type="NCBI Taxonomy" id="61149"/>
    <lineage>
        <taxon>Eukaryota</taxon>
        <taxon>Viridiplantae</taxon>
        <taxon>Streptophyta</taxon>
        <taxon>Embryophyta</taxon>
        <taxon>Tracheophyta</taxon>
        <taxon>Spermatophyta</taxon>
        <taxon>Magnoliopsida</taxon>
        <taxon>eudicotyledons</taxon>
        <taxon>Gunneridae</taxon>
        <taxon>Pentapetalae</taxon>
        <taxon>rosids</taxon>
        <taxon>fabids</taxon>
        <taxon>Malpighiales</taxon>
        <taxon>Rhizophoraceae</taxon>
        <taxon>Rhizophora</taxon>
    </lineage>
</organism>
<evidence type="ECO:0000313" key="2">
    <source>
        <dbReference type="EMBL" id="MBX40926.1"/>
    </source>
</evidence>
<reference evidence="2" key="1">
    <citation type="submission" date="2018-02" db="EMBL/GenBank/DDBJ databases">
        <title>Rhizophora mucronata_Transcriptome.</title>
        <authorList>
            <person name="Meera S.P."/>
            <person name="Sreeshan A."/>
            <person name="Augustine A."/>
        </authorList>
    </citation>
    <scope>NUCLEOTIDE SEQUENCE</scope>
    <source>
        <tissue evidence="2">Leaf</tissue>
    </source>
</reference>
<name>A0A2P2NEK8_RHIMU</name>
<sequence>MSRSVEQRRWWRRWSDPSTCQGGGKIIGKSCLGGRTRRSLPSRNLPSITNNIT</sequence>
<evidence type="ECO:0000256" key="1">
    <source>
        <dbReference type="SAM" id="MobiDB-lite"/>
    </source>
</evidence>
<feature type="region of interest" description="Disordered" evidence="1">
    <location>
        <begin position="25"/>
        <end position="53"/>
    </location>
</feature>
<dbReference type="AlphaFoldDB" id="A0A2P2NEK8"/>
<accession>A0A2P2NEK8</accession>
<dbReference type="EMBL" id="GGEC01060442">
    <property type="protein sequence ID" value="MBX40926.1"/>
    <property type="molecule type" value="Transcribed_RNA"/>
</dbReference>
<feature type="compositionally biased region" description="Polar residues" evidence="1">
    <location>
        <begin position="41"/>
        <end position="53"/>
    </location>
</feature>
<proteinExistence type="predicted"/>